<dbReference type="InterPro" id="IPR050834">
    <property type="entry name" value="Glycosyltransf_2"/>
</dbReference>
<dbReference type="GO" id="GO:0016740">
    <property type="term" value="F:transferase activity"/>
    <property type="evidence" value="ECO:0007669"/>
    <property type="project" value="UniProtKB-KW"/>
</dbReference>
<sequence length="298" mass="34461">MQDFPLVTVVCMCYNHAPFVVACLNSVLFQTYPHIELIIVDDCSTDQSVAVIQNWLVDYPKIKFIKNEKNIGCTRSFNKAVAFAEGDYLIDLAADDLLQPCCVALQIKKFQTSKYDNLGIVYGNVALIDANGQFLSYFYEVDEHLKRVVKAPTGLLYKELVAGDQNVMCSVSGMVKRSVFDALHGYDEQLQYEDLDFWIRVSRDYNIDFIDAILVQKRVLQHSLGAQFVIPKNNLSDSTYLILQKTFQLNRNKSEHRHLQKRVHYEIVAQYKISNWALMLRYVVLRIKIEMKVFINIY</sequence>
<keyword evidence="2" id="KW-0808">Transferase</keyword>
<evidence type="ECO:0000313" key="3">
    <source>
        <dbReference type="Proteomes" id="UP000320773"/>
    </source>
</evidence>
<dbReference type="RefSeq" id="WP_089080231.1">
    <property type="nucleotide sequence ID" value="NZ_VFPJ01000001.1"/>
</dbReference>
<protein>
    <submittedName>
        <fullName evidence="2">Glycosyl transferase family 2</fullName>
    </submittedName>
</protein>
<organism evidence="2 3">
    <name type="scientific">Flavobacterium branchiophilum</name>
    <dbReference type="NCBI Taxonomy" id="55197"/>
    <lineage>
        <taxon>Bacteria</taxon>
        <taxon>Pseudomonadati</taxon>
        <taxon>Bacteroidota</taxon>
        <taxon>Flavobacteriia</taxon>
        <taxon>Flavobacteriales</taxon>
        <taxon>Flavobacteriaceae</taxon>
        <taxon>Flavobacterium</taxon>
    </lineage>
</organism>
<evidence type="ECO:0000313" key="2">
    <source>
        <dbReference type="EMBL" id="TQM39716.1"/>
    </source>
</evidence>
<dbReference type="Gene3D" id="3.90.550.10">
    <property type="entry name" value="Spore Coat Polysaccharide Biosynthesis Protein SpsA, Chain A"/>
    <property type="match status" value="1"/>
</dbReference>
<dbReference type="EMBL" id="VFPJ01000001">
    <property type="protein sequence ID" value="TQM39716.1"/>
    <property type="molecule type" value="Genomic_DNA"/>
</dbReference>
<reference evidence="2 3" key="1">
    <citation type="submission" date="2019-06" db="EMBL/GenBank/DDBJ databases">
        <title>Genomic Encyclopedia of Archaeal and Bacterial Type Strains, Phase II (KMG-II): from individual species to whole genera.</title>
        <authorList>
            <person name="Goeker M."/>
        </authorList>
    </citation>
    <scope>NUCLEOTIDE SEQUENCE [LARGE SCALE GENOMIC DNA]</scope>
    <source>
        <strain evidence="2 3">DSM 24789</strain>
    </source>
</reference>
<evidence type="ECO:0000259" key="1">
    <source>
        <dbReference type="Pfam" id="PF00535"/>
    </source>
</evidence>
<accession>A0A543G0V1</accession>
<gene>
    <name evidence="2" type="ORF">BC670_0543</name>
</gene>
<proteinExistence type="predicted"/>
<feature type="domain" description="Glycosyltransferase 2-like" evidence="1">
    <location>
        <begin position="8"/>
        <end position="117"/>
    </location>
</feature>
<dbReference type="Pfam" id="PF00535">
    <property type="entry name" value="Glycos_transf_2"/>
    <property type="match status" value="1"/>
</dbReference>
<dbReference type="PANTHER" id="PTHR43685">
    <property type="entry name" value="GLYCOSYLTRANSFERASE"/>
    <property type="match status" value="1"/>
</dbReference>
<dbReference type="AlphaFoldDB" id="A0A543G0V1"/>
<comment type="caution">
    <text evidence="2">The sequence shown here is derived from an EMBL/GenBank/DDBJ whole genome shotgun (WGS) entry which is preliminary data.</text>
</comment>
<name>A0A543G0V1_9FLAO</name>
<dbReference type="Proteomes" id="UP000320773">
    <property type="component" value="Unassembled WGS sequence"/>
</dbReference>
<dbReference type="InterPro" id="IPR029044">
    <property type="entry name" value="Nucleotide-diphossugar_trans"/>
</dbReference>
<dbReference type="InterPro" id="IPR001173">
    <property type="entry name" value="Glyco_trans_2-like"/>
</dbReference>
<dbReference type="SUPFAM" id="SSF53448">
    <property type="entry name" value="Nucleotide-diphospho-sugar transferases"/>
    <property type="match status" value="1"/>
</dbReference>
<dbReference type="PANTHER" id="PTHR43685:SF11">
    <property type="entry name" value="GLYCOSYLTRANSFERASE TAGX-RELATED"/>
    <property type="match status" value="1"/>
</dbReference>